<keyword evidence="1" id="KW-0732">Signal</keyword>
<sequence>MWCAPQGCSLLCIPGLLWRFFPTCWHIPTLQALSTMLDTVPKSGARVPMHSTATIVMCTRGLYFIVYPRPAAEIPPTYRHIPTVQAFCTMVDTVRNPGRRFAVHSIPTMSIYCVSPACGRDSPQLARTYPPRRFTSVFPIAISHTYVSTIPPNMFGTHIVTCRTPPCRGWWLIPVLRRTSLALSNPTLTSVTTITTVLVTTSNPLRFGRSDARAMPL</sequence>
<name>A0A9Q1KIZ8_9CARY</name>
<comment type="caution">
    <text evidence="2">The sequence shown here is derived from an EMBL/GenBank/DDBJ whole genome shotgun (WGS) entry which is preliminary data.</text>
</comment>
<reference evidence="2" key="1">
    <citation type="submission" date="2022-04" db="EMBL/GenBank/DDBJ databases">
        <title>Carnegiea gigantea Genome sequencing and assembly v2.</title>
        <authorList>
            <person name="Copetti D."/>
            <person name="Sanderson M.J."/>
            <person name="Burquez A."/>
            <person name="Wojciechowski M.F."/>
        </authorList>
    </citation>
    <scope>NUCLEOTIDE SEQUENCE</scope>
    <source>
        <strain evidence="2">SGP5-SGP5p</strain>
        <tissue evidence="2">Aerial part</tissue>
    </source>
</reference>
<feature type="signal peptide" evidence="1">
    <location>
        <begin position="1"/>
        <end position="26"/>
    </location>
</feature>
<evidence type="ECO:0000313" key="2">
    <source>
        <dbReference type="EMBL" id="KAJ8444455.1"/>
    </source>
</evidence>
<gene>
    <name evidence="2" type="ORF">Cgig2_005977</name>
</gene>
<proteinExistence type="predicted"/>
<organism evidence="2 3">
    <name type="scientific">Carnegiea gigantea</name>
    <dbReference type="NCBI Taxonomy" id="171969"/>
    <lineage>
        <taxon>Eukaryota</taxon>
        <taxon>Viridiplantae</taxon>
        <taxon>Streptophyta</taxon>
        <taxon>Embryophyta</taxon>
        <taxon>Tracheophyta</taxon>
        <taxon>Spermatophyta</taxon>
        <taxon>Magnoliopsida</taxon>
        <taxon>eudicotyledons</taxon>
        <taxon>Gunneridae</taxon>
        <taxon>Pentapetalae</taxon>
        <taxon>Caryophyllales</taxon>
        <taxon>Cactineae</taxon>
        <taxon>Cactaceae</taxon>
        <taxon>Cactoideae</taxon>
        <taxon>Echinocereeae</taxon>
        <taxon>Carnegiea</taxon>
    </lineage>
</organism>
<dbReference type="AlphaFoldDB" id="A0A9Q1KIZ8"/>
<keyword evidence="3" id="KW-1185">Reference proteome</keyword>
<protein>
    <recommendedName>
        <fullName evidence="4">Secreted protein</fullName>
    </recommendedName>
</protein>
<dbReference type="EMBL" id="JAKOGI010000098">
    <property type="protein sequence ID" value="KAJ8444455.1"/>
    <property type="molecule type" value="Genomic_DNA"/>
</dbReference>
<evidence type="ECO:0000256" key="1">
    <source>
        <dbReference type="SAM" id="SignalP"/>
    </source>
</evidence>
<dbReference type="Proteomes" id="UP001153076">
    <property type="component" value="Unassembled WGS sequence"/>
</dbReference>
<evidence type="ECO:0008006" key="4">
    <source>
        <dbReference type="Google" id="ProtNLM"/>
    </source>
</evidence>
<accession>A0A9Q1KIZ8</accession>
<evidence type="ECO:0000313" key="3">
    <source>
        <dbReference type="Proteomes" id="UP001153076"/>
    </source>
</evidence>
<feature type="chain" id="PRO_5040437555" description="Secreted protein" evidence="1">
    <location>
        <begin position="27"/>
        <end position="217"/>
    </location>
</feature>